<dbReference type="EMBL" id="BSYA01000104">
    <property type="protein sequence ID" value="GMG32614.1"/>
    <property type="molecule type" value="Genomic_DNA"/>
</dbReference>
<dbReference type="AlphaFoldDB" id="A0AAN4YN38"/>
<organism evidence="1 2">
    <name type="scientific">Aspergillus oryzae</name>
    <name type="common">Yellow koji mold</name>
    <dbReference type="NCBI Taxonomy" id="5062"/>
    <lineage>
        <taxon>Eukaryota</taxon>
        <taxon>Fungi</taxon>
        <taxon>Dikarya</taxon>
        <taxon>Ascomycota</taxon>
        <taxon>Pezizomycotina</taxon>
        <taxon>Eurotiomycetes</taxon>
        <taxon>Eurotiomycetidae</taxon>
        <taxon>Eurotiales</taxon>
        <taxon>Aspergillaceae</taxon>
        <taxon>Aspergillus</taxon>
        <taxon>Aspergillus subgen. Circumdati</taxon>
    </lineage>
</organism>
<gene>
    <name evidence="1" type="ORF">Aory04_000830700</name>
</gene>
<sequence length="104" mass="11488">MYKVENKRNEEAKRKSVPPIDYSSSVNCRISLMLRIITNKPIVVTTIRPNPNHPRTIAELPTPLLTLPLPMSWAMVLAATDAVCCHSTETSTKTDATKIRASAA</sequence>
<evidence type="ECO:0000313" key="2">
    <source>
        <dbReference type="Proteomes" id="UP001165205"/>
    </source>
</evidence>
<name>A0AAN4YN38_ASPOZ</name>
<proteinExistence type="predicted"/>
<comment type="caution">
    <text evidence="1">The sequence shown here is derived from an EMBL/GenBank/DDBJ whole genome shotgun (WGS) entry which is preliminary data.</text>
</comment>
<protein>
    <submittedName>
        <fullName evidence="1">Unnamed protein product</fullName>
    </submittedName>
</protein>
<reference evidence="1" key="1">
    <citation type="submission" date="2023-04" db="EMBL/GenBank/DDBJ databases">
        <title>Aspergillus oryzae NBRC 4228.</title>
        <authorList>
            <person name="Ichikawa N."/>
            <person name="Sato H."/>
            <person name="Tonouchi N."/>
        </authorList>
    </citation>
    <scope>NUCLEOTIDE SEQUENCE</scope>
    <source>
        <strain evidence="1">NBRC 4228</strain>
    </source>
</reference>
<accession>A0AAN4YN38</accession>
<dbReference type="Proteomes" id="UP001165205">
    <property type="component" value="Unassembled WGS sequence"/>
</dbReference>
<evidence type="ECO:0000313" key="1">
    <source>
        <dbReference type="EMBL" id="GMG32614.1"/>
    </source>
</evidence>